<protein>
    <submittedName>
        <fullName evidence="1">Uncharacterized protein</fullName>
    </submittedName>
</protein>
<comment type="caution">
    <text evidence="1">The sequence shown here is derived from an EMBL/GenBank/DDBJ whole genome shotgun (WGS) entry which is preliminary data.</text>
</comment>
<keyword evidence="2" id="KW-1185">Reference proteome</keyword>
<proteinExistence type="predicted"/>
<name>A0ACB9N2C1_9MYRT</name>
<evidence type="ECO:0000313" key="2">
    <source>
        <dbReference type="Proteomes" id="UP001057402"/>
    </source>
</evidence>
<organism evidence="1 2">
    <name type="scientific">Melastoma candidum</name>
    <dbReference type="NCBI Taxonomy" id="119954"/>
    <lineage>
        <taxon>Eukaryota</taxon>
        <taxon>Viridiplantae</taxon>
        <taxon>Streptophyta</taxon>
        <taxon>Embryophyta</taxon>
        <taxon>Tracheophyta</taxon>
        <taxon>Spermatophyta</taxon>
        <taxon>Magnoliopsida</taxon>
        <taxon>eudicotyledons</taxon>
        <taxon>Gunneridae</taxon>
        <taxon>Pentapetalae</taxon>
        <taxon>rosids</taxon>
        <taxon>malvids</taxon>
        <taxon>Myrtales</taxon>
        <taxon>Melastomataceae</taxon>
        <taxon>Melastomatoideae</taxon>
        <taxon>Melastomateae</taxon>
        <taxon>Melastoma</taxon>
    </lineage>
</organism>
<sequence>MEEEVPVVGKSWIVRGRDGELERENNKRRQRSQPKEGMSKGLGWNRTSEKNGGLDREGQGGLYSSG</sequence>
<reference evidence="2" key="1">
    <citation type="journal article" date="2023" name="Front. Plant Sci.">
        <title>Chromosomal-level genome assembly of Melastoma candidum provides insights into trichome evolution.</title>
        <authorList>
            <person name="Zhong Y."/>
            <person name="Wu W."/>
            <person name="Sun C."/>
            <person name="Zou P."/>
            <person name="Liu Y."/>
            <person name="Dai S."/>
            <person name="Zhou R."/>
        </authorList>
    </citation>
    <scope>NUCLEOTIDE SEQUENCE [LARGE SCALE GENOMIC DNA]</scope>
</reference>
<dbReference type="Proteomes" id="UP001057402">
    <property type="component" value="Chromosome 8"/>
</dbReference>
<dbReference type="EMBL" id="CM042887">
    <property type="protein sequence ID" value="KAI4330396.1"/>
    <property type="molecule type" value="Genomic_DNA"/>
</dbReference>
<accession>A0ACB9N2C1</accession>
<evidence type="ECO:0000313" key="1">
    <source>
        <dbReference type="EMBL" id="KAI4330396.1"/>
    </source>
</evidence>
<gene>
    <name evidence="1" type="ORF">MLD38_028686</name>
</gene>